<comment type="caution">
    <text evidence="1">The sequence shown here is derived from an EMBL/GenBank/DDBJ whole genome shotgun (WGS) entry which is preliminary data.</text>
</comment>
<organism evidence="1 2">
    <name type="scientific">Entomophthora muscae</name>
    <dbReference type="NCBI Taxonomy" id="34485"/>
    <lineage>
        <taxon>Eukaryota</taxon>
        <taxon>Fungi</taxon>
        <taxon>Fungi incertae sedis</taxon>
        <taxon>Zoopagomycota</taxon>
        <taxon>Entomophthoromycotina</taxon>
        <taxon>Entomophthoromycetes</taxon>
        <taxon>Entomophthorales</taxon>
        <taxon>Entomophthoraceae</taxon>
        <taxon>Entomophthora</taxon>
    </lineage>
</organism>
<proteinExistence type="predicted"/>
<reference evidence="1" key="1">
    <citation type="submission" date="2022-04" db="EMBL/GenBank/DDBJ databases">
        <title>Genome of the entomopathogenic fungus Entomophthora muscae.</title>
        <authorList>
            <person name="Elya C."/>
            <person name="Lovett B.R."/>
            <person name="Lee E."/>
            <person name="Macias A.M."/>
            <person name="Hajek A.E."/>
            <person name="De Bivort B.L."/>
            <person name="Kasson M.T."/>
            <person name="De Fine Licht H.H."/>
            <person name="Stajich J.E."/>
        </authorList>
    </citation>
    <scope>NUCLEOTIDE SEQUENCE</scope>
    <source>
        <strain evidence="1">Berkeley</strain>
    </source>
</reference>
<evidence type="ECO:0000313" key="1">
    <source>
        <dbReference type="EMBL" id="KAJ9050865.1"/>
    </source>
</evidence>
<gene>
    <name evidence="1" type="ORF">DSO57_1010204</name>
</gene>
<keyword evidence="2" id="KW-1185">Reference proteome</keyword>
<dbReference type="Proteomes" id="UP001165960">
    <property type="component" value="Unassembled WGS sequence"/>
</dbReference>
<protein>
    <submittedName>
        <fullName evidence="1">Uncharacterized protein</fullName>
    </submittedName>
</protein>
<dbReference type="EMBL" id="QTSX02007133">
    <property type="protein sequence ID" value="KAJ9050865.1"/>
    <property type="molecule type" value="Genomic_DNA"/>
</dbReference>
<evidence type="ECO:0000313" key="2">
    <source>
        <dbReference type="Proteomes" id="UP001165960"/>
    </source>
</evidence>
<accession>A0ACC2RL94</accession>
<name>A0ACC2RL94_9FUNG</name>
<sequence>MDASFSLSCRVADPKAPHSGQVGYEYLHRSILFNPASTFSKCFSCHLLRKFRVHRGSVNGELDGFK</sequence>